<gene>
    <name evidence="1" type="ORF">F4820DRAFT_327929</name>
</gene>
<comment type="caution">
    <text evidence="1">The sequence shown here is derived from an EMBL/GenBank/DDBJ whole genome shotgun (WGS) entry which is preliminary data.</text>
</comment>
<sequence>MNHLAILSFMLLASGAVAIPATKTFPVRGDKTRRSTEPSSYPGGDTPACANEFKYLNFDVSDGDQLTHVQSAHQAFCTGWSQLLVYGAGNLDDTDTTIFSRYFVNNDETKSEVGQVYSALVDTDNGEAQPIVAYMILDNNDFLGLCPEDGGSDPDAVEEGAYWGIDSGGDQLEKFHLCNSAYDFYNLPSDIECTNLIDYPDIRMESLARIILHEMIHFRSVGTPIFNSQIREEDNDDGIRAYYPQRAHGLVDAAQDNKNGETGETAVTNADNYAWHATNSYYKYACNNVEEPGPNGGNWNDPPPYTPGSPGDA</sequence>
<proteinExistence type="predicted"/>
<name>A0ACB9Z0D5_9PEZI</name>
<accession>A0ACB9Z0D5</accession>
<dbReference type="EMBL" id="MU393483">
    <property type="protein sequence ID" value="KAI4864615.1"/>
    <property type="molecule type" value="Genomic_DNA"/>
</dbReference>
<evidence type="ECO:0000313" key="1">
    <source>
        <dbReference type="EMBL" id="KAI4864615.1"/>
    </source>
</evidence>
<keyword evidence="2" id="KW-1185">Reference proteome</keyword>
<evidence type="ECO:0000313" key="2">
    <source>
        <dbReference type="Proteomes" id="UP001497700"/>
    </source>
</evidence>
<dbReference type="Proteomes" id="UP001497700">
    <property type="component" value="Unassembled WGS sequence"/>
</dbReference>
<organism evidence="1 2">
    <name type="scientific">Hypoxylon rubiginosum</name>
    <dbReference type="NCBI Taxonomy" id="110542"/>
    <lineage>
        <taxon>Eukaryota</taxon>
        <taxon>Fungi</taxon>
        <taxon>Dikarya</taxon>
        <taxon>Ascomycota</taxon>
        <taxon>Pezizomycotina</taxon>
        <taxon>Sordariomycetes</taxon>
        <taxon>Xylariomycetidae</taxon>
        <taxon>Xylariales</taxon>
        <taxon>Hypoxylaceae</taxon>
        <taxon>Hypoxylon</taxon>
    </lineage>
</organism>
<protein>
    <submittedName>
        <fullName evidence="1">Uncharacterized protein</fullName>
    </submittedName>
</protein>
<reference evidence="1 2" key="1">
    <citation type="journal article" date="2022" name="New Phytol.">
        <title>Ecological generalism drives hyperdiversity of secondary metabolite gene clusters in xylarialean endophytes.</title>
        <authorList>
            <person name="Franco M.E.E."/>
            <person name="Wisecaver J.H."/>
            <person name="Arnold A.E."/>
            <person name="Ju Y.M."/>
            <person name="Slot J.C."/>
            <person name="Ahrendt S."/>
            <person name="Moore L.P."/>
            <person name="Eastman K.E."/>
            <person name="Scott K."/>
            <person name="Konkel Z."/>
            <person name="Mondo S.J."/>
            <person name="Kuo A."/>
            <person name="Hayes R.D."/>
            <person name="Haridas S."/>
            <person name="Andreopoulos B."/>
            <person name="Riley R."/>
            <person name="LaButti K."/>
            <person name="Pangilinan J."/>
            <person name="Lipzen A."/>
            <person name="Amirebrahimi M."/>
            <person name="Yan J."/>
            <person name="Adam C."/>
            <person name="Keymanesh K."/>
            <person name="Ng V."/>
            <person name="Louie K."/>
            <person name="Northen T."/>
            <person name="Drula E."/>
            <person name="Henrissat B."/>
            <person name="Hsieh H.M."/>
            <person name="Youens-Clark K."/>
            <person name="Lutzoni F."/>
            <person name="Miadlikowska J."/>
            <person name="Eastwood D.C."/>
            <person name="Hamelin R.C."/>
            <person name="Grigoriev I.V."/>
            <person name="U'Ren J.M."/>
        </authorList>
    </citation>
    <scope>NUCLEOTIDE SEQUENCE [LARGE SCALE GENOMIC DNA]</scope>
    <source>
        <strain evidence="1 2">CBS 119005</strain>
    </source>
</reference>